<evidence type="ECO:0000256" key="2">
    <source>
        <dbReference type="ARBA" id="ARBA00008046"/>
    </source>
</evidence>
<comment type="subcellular location">
    <subcellularLocation>
        <location evidence="1">Mitochondrion</location>
    </subcellularLocation>
</comment>
<evidence type="ECO:0000256" key="1">
    <source>
        <dbReference type="ARBA" id="ARBA00004173"/>
    </source>
</evidence>
<reference evidence="9" key="2">
    <citation type="submission" date="2021-01" db="UniProtKB">
        <authorList>
            <consortium name="EnsemblMetazoa"/>
        </authorList>
    </citation>
    <scope>IDENTIFICATION</scope>
</reference>
<dbReference type="AlphaFoldDB" id="A0A7M7RH62"/>
<keyword evidence="4" id="KW-0496">Mitochondrion</keyword>
<dbReference type="RefSeq" id="XP_795397.1">
    <property type="nucleotide sequence ID" value="XM_790304.5"/>
</dbReference>
<dbReference type="PANTHER" id="PTHR13274:SF2">
    <property type="entry name" value="SMALL RIBOSOMAL SUBUNIT PROTEIN MS25"/>
    <property type="match status" value="1"/>
</dbReference>
<dbReference type="GO" id="GO:0005739">
    <property type="term" value="C:mitochondrion"/>
    <property type="evidence" value="ECO:0000318"/>
    <property type="project" value="GO_Central"/>
</dbReference>
<dbReference type="CTD" id="64432"/>
<dbReference type="Proteomes" id="UP000007110">
    <property type="component" value="Unassembled WGS sequence"/>
</dbReference>
<dbReference type="GeneID" id="590707"/>
<dbReference type="FunCoup" id="A0A7M7RH62">
    <property type="interactions" value="1478"/>
</dbReference>
<dbReference type="GO" id="GO:0003735">
    <property type="term" value="F:structural constituent of ribosome"/>
    <property type="evidence" value="ECO:0000318"/>
    <property type="project" value="GO_Central"/>
</dbReference>
<dbReference type="InParanoid" id="A0A7M7RH62"/>
<sequence length="187" mass="21593">MPMKGKFPLRRTIRYLEQGKIHLRDSVKILSINYNSFGKESDGARDFVFYHLPQLQYKNPNVQMQTFKNITPSPFIRCFLNEGKEVLIDVEDKTKDDIVEHLNKVLGKSERVLATERKAMERSSNPANFGRTYARWCICEVPGQFPCPKVVPMPNEMKGKYRELKEDSLRAPEALVQRADTPTETAV</sequence>
<protein>
    <recommendedName>
        <fullName evidence="6">Small ribosomal subunit protein mS25</fullName>
    </recommendedName>
    <alternativeName>
        <fullName evidence="7">28S ribosomal protein S25, mitochondrial</fullName>
    </alternativeName>
</protein>
<evidence type="ECO:0000256" key="5">
    <source>
        <dbReference type="ARBA" id="ARBA00023274"/>
    </source>
</evidence>
<dbReference type="EnsemblMetazoa" id="XM_790304">
    <property type="protein sequence ID" value="XP_795397"/>
    <property type="gene ID" value="LOC590707"/>
</dbReference>
<dbReference type="OMA" id="FCICEVP"/>
<evidence type="ECO:0000256" key="3">
    <source>
        <dbReference type="ARBA" id="ARBA00022980"/>
    </source>
</evidence>
<feature type="domain" description="Ribosomal protein/NADH dehydrogenase" evidence="8">
    <location>
        <begin position="36"/>
        <end position="109"/>
    </location>
</feature>
<keyword evidence="5" id="KW-0687">Ribonucleoprotein</keyword>
<evidence type="ECO:0000313" key="10">
    <source>
        <dbReference type="Proteomes" id="UP000007110"/>
    </source>
</evidence>
<dbReference type="SMART" id="SM00916">
    <property type="entry name" value="L51_S25_CI-B8"/>
    <property type="match status" value="1"/>
</dbReference>
<dbReference type="OrthoDB" id="5919182at2759"/>
<dbReference type="Pfam" id="PF05047">
    <property type="entry name" value="L51_S25_CI-B8"/>
    <property type="match status" value="1"/>
</dbReference>
<keyword evidence="10" id="KW-1185">Reference proteome</keyword>
<evidence type="ECO:0000256" key="7">
    <source>
        <dbReference type="ARBA" id="ARBA00035369"/>
    </source>
</evidence>
<dbReference type="InterPro" id="IPR040049">
    <property type="entry name" value="Ribosomal_mS25/mL61"/>
</dbReference>
<name>A0A7M7RH62_STRPU</name>
<dbReference type="GO" id="GO:0005743">
    <property type="term" value="C:mitochondrial inner membrane"/>
    <property type="evidence" value="ECO:0007669"/>
    <property type="project" value="UniProtKB-ARBA"/>
</dbReference>
<dbReference type="Gene3D" id="3.40.30.10">
    <property type="entry name" value="Glutaredoxin"/>
    <property type="match status" value="1"/>
</dbReference>
<proteinExistence type="inferred from homology"/>
<reference evidence="10" key="1">
    <citation type="submission" date="2015-02" db="EMBL/GenBank/DDBJ databases">
        <title>Genome sequencing for Strongylocentrotus purpuratus.</title>
        <authorList>
            <person name="Murali S."/>
            <person name="Liu Y."/>
            <person name="Vee V."/>
            <person name="English A."/>
            <person name="Wang M."/>
            <person name="Skinner E."/>
            <person name="Han Y."/>
            <person name="Muzny D.M."/>
            <person name="Worley K.C."/>
            <person name="Gibbs R.A."/>
        </authorList>
    </citation>
    <scope>NUCLEOTIDE SEQUENCE</scope>
</reference>
<dbReference type="GO" id="GO:0005840">
    <property type="term" value="C:ribosome"/>
    <property type="evidence" value="ECO:0007669"/>
    <property type="project" value="UniProtKB-KW"/>
</dbReference>
<comment type="similarity">
    <text evidence="2">Belongs to the mitochondrion-specific ribosomal protein mS25 family.</text>
</comment>
<organism evidence="9 10">
    <name type="scientific">Strongylocentrotus purpuratus</name>
    <name type="common">Purple sea urchin</name>
    <dbReference type="NCBI Taxonomy" id="7668"/>
    <lineage>
        <taxon>Eukaryota</taxon>
        <taxon>Metazoa</taxon>
        <taxon>Echinodermata</taxon>
        <taxon>Eleutherozoa</taxon>
        <taxon>Echinozoa</taxon>
        <taxon>Echinoidea</taxon>
        <taxon>Euechinoidea</taxon>
        <taxon>Echinacea</taxon>
        <taxon>Camarodonta</taxon>
        <taxon>Echinidea</taxon>
        <taxon>Strongylocentrotidae</taxon>
        <taxon>Strongylocentrotus</taxon>
    </lineage>
</organism>
<dbReference type="PANTHER" id="PTHR13274">
    <property type="entry name" value="MITOCHONDRIAL RIBOSOMAL PROTEIN S25"/>
    <property type="match status" value="1"/>
</dbReference>
<dbReference type="InterPro" id="IPR036249">
    <property type="entry name" value="Thioredoxin-like_sf"/>
</dbReference>
<evidence type="ECO:0000259" key="8">
    <source>
        <dbReference type="SMART" id="SM00916"/>
    </source>
</evidence>
<dbReference type="GO" id="GO:1990904">
    <property type="term" value="C:ribonucleoprotein complex"/>
    <property type="evidence" value="ECO:0007669"/>
    <property type="project" value="UniProtKB-KW"/>
</dbReference>
<evidence type="ECO:0000256" key="4">
    <source>
        <dbReference type="ARBA" id="ARBA00023128"/>
    </source>
</evidence>
<evidence type="ECO:0000256" key="6">
    <source>
        <dbReference type="ARBA" id="ARBA00035139"/>
    </source>
</evidence>
<dbReference type="SUPFAM" id="SSF52833">
    <property type="entry name" value="Thioredoxin-like"/>
    <property type="match status" value="1"/>
</dbReference>
<evidence type="ECO:0000313" key="9">
    <source>
        <dbReference type="EnsemblMetazoa" id="XP_795397"/>
    </source>
</evidence>
<dbReference type="FunFam" id="3.40.30.10:FF:000103">
    <property type="entry name" value="28S ribosomal protein S25, mitochondrial"/>
    <property type="match status" value="1"/>
</dbReference>
<accession>A0A7M7RH62</accession>
<dbReference type="InterPro" id="IPR007741">
    <property type="entry name" value="Ribosomal_mL43/mS25/NADH_DH"/>
</dbReference>
<keyword evidence="3" id="KW-0689">Ribosomal protein</keyword>
<dbReference type="KEGG" id="spu:590707"/>